<dbReference type="InterPro" id="IPR000551">
    <property type="entry name" value="MerR-type_HTH_dom"/>
</dbReference>
<keyword evidence="6" id="KW-1185">Reference proteome</keyword>
<dbReference type="SMART" id="SM00422">
    <property type="entry name" value="HTH_MERR"/>
    <property type="match status" value="1"/>
</dbReference>
<gene>
    <name evidence="5" type="ORF">ABID37_003268</name>
</gene>
<protein>
    <submittedName>
        <fullName evidence="5">DNA-binding transcriptional MerR regulator</fullName>
    </submittedName>
</protein>
<evidence type="ECO:0000313" key="6">
    <source>
        <dbReference type="Proteomes" id="UP001549076"/>
    </source>
</evidence>
<keyword evidence="3" id="KW-0804">Transcription</keyword>
<reference evidence="5 6" key="1">
    <citation type="submission" date="2024-06" db="EMBL/GenBank/DDBJ databases">
        <title>Genomic Encyclopedia of Type Strains, Phase IV (KMG-IV): sequencing the most valuable type-strain genomes for metagenomic binning, comparative biology and taxonomic classification.</title>
        <authorList>
            <person name="Goeker M."/>
        </authorList>
    </citation>
    <scope>NUCLEOTIDE SEQUENCE [LARGE SCALE GENOMIC DNA]</scope>
    <source>
        <strain evidence="5 6">DSM 27865</strain>
    </source>
</reference>
<dbReference type="InterPro" id="IPR015358">
    <property type="entry name" value="Tscrpt_reg_MerR_DNA-bd"/>
</dbReference>
<feature type="domain" description="HTH merR-type" evidence="4">
    <location>
        <begin position="2"/>
        <end position="71"/>
    </location>
</feature>
<proteinExistence type="predicted"/>
<comment type="caution">
    <text evidence="5">The sequence shown here is derived from an EMBL/GenBank/DDBJ whole genome shotgun (WGS) entry which is preliminary data.</text>
</comment>
<dbReference type="Proteomes" id="UP001549076">
    <property type="component" value="Unassembled WGS sequence"/>
</dbReference>
<organism evidence="5 6">
    <name type="scientific">Aquamicrobium terrae</name>
    <dbReference type="NCBI Taxonomy" id="1324945"/>
    <lineage>
        <taxon>Bacteria</taxon>
        <taxon>Pseudomonadati</taxon>
        <taxon>Pseudomonadota</taxon>
        <taxon>Alphaproteobacteria</taxon>
        <taxon>Hyphomicrobiales</taxon>
        <taxon>Phyllobacteriaceae</taxon>
        <taxon>Aquamicrobium</taxon>
    </lineage>
</organism>
<sequence length="147" mass="16579">MAFSIGELARRADVKVPTIRYYEQIGLMPETLRTEGQQRRYGSAAVARLAFIRHARELGFDIDAIRTLLSLQDDPDQPCARADEIATIRLAEVDRRIAGLQALRKELKKMVDECAQGRVCDCQVIETLADRTHSHKSWKEPAVSSRG</sequence>
<dbReference type="PRINTS" id="PR00040">
    <property type="entry name" value="HTHMERR"/>
</dbReference>
<keyword evidence="2 5" id="KW-0238">DNA-binding</keyword>
<dbReference type="GO" id="GO:0003677">
    <property type="term" value="F:DNA binding"/>
    <property type="evidence" value="ECO:0007669"/>
    <property type="project" value="UniProtKB-KW"/>
</dbReference>
<keyword evidence="1" id="KW-0805">Transcription regulation</keyword>
<dbReference type="RefSeq" id="WP_354196607.1">
    <property type="nucleotide sequence ID" value="NZ_JBEPML010000011.1"/>
</dbReference>
<dbReference type="Pfam" id="PF00376">
    <property type="entry name" value="MerR"/>
    <property type="match status" value="1"/>
</dbReference>
<dbReference type="InterPro" id="IPR009061">
    <property type="entry name" value="DNA-bd_dom_put_sf"/>
</dbReference>
<dbReference type="PROSITE" id="PS00552">
    <property type="entry name" value="HTH_MERR_1"/>
    <property type="match status" value="1"/>
</dbReference>
<dbReference type="Gene3D" id="1.10.1660.10">
    <property type="match status" value="1"/>
</dbReference>
<dbReference type="SUPFAM" id="SSF46955">
    <property type="entry name" value="Putative DNA-binding domain"/>
    <property type="match status" value="1"/>
</dbReference>
<dbReference type="EMBL" id="JBEPML010000011">
    <property type="protein sequence ID" value="MET3793045.1"/>
    <property type="molecule type" value="Genomic_DNA"/>
</dbReference>
<evidence type="ECO:0000259" key="4">
    <source>
        <dbReference type="PROSITE" id="PS50937"/>
    </source>
</evidence>
<evidence type="ECO:0000256" key="3">
    <source>
        <dbReference type="ARBA" id="ARBA00023163"/>
    </source>
</evidence>
<evidence type="ECO:0000256" key="2">
    <source>
        <dbReference type="ARBA" id="ARBA00023125"/>
    </source>
</evidence>
<accession>A0ABV2N1X2</accession>
<dbReference type="PROSITE" id="PS50937">
    <property type="entry name" value="HTH_MERR_2"/>
    <property type="match status" value="1"/>
</dbReference>
<dbReference type="PANTHER" id="PTHR30204">
    <property type="entry name" value="REDOX-CYCLING DRUG-SENSING TRANSCRIPTIONAL ACTIVATOR SOXR"/>
    <property type="match status" value="1"/>
</dbReference>
<dbReference type="InterPro" id="IPR047057">
    <property type="entry name" value="MerR_fam"/>
</dbReference>
<dbReference type="Pfam" id="PF09278">
    <property type="entry name" value="MerR-DNA-bind"/>
    <property type="match status" value="1"/>
</dbReference>
<evidence type="ECO:0000313" key="5">
    <source>
        <dbReference type="EMBL" id="MET3793045.1"/>
    </source>
</evidence>
<dbReference type="CDD" id="cd04785">
    <property type="entry name" value="HTH_CadR-PbrR-like"/>
    <property type="match status" value="1"/>
</dbReference>
<name>A0ABV2N1X2_9HYPH</name>
<dbReference type="PANTHER" id="PTHR30204:SF92">
    <property type="entry name" value="HTH-TYPE TRANSCRIPTIONAL REGULATOR ZNTR"/>
    <property type="match status" value="1"/>
</dbReference>
<evidence type="ECO:0000256" key="1">
    <source>
        <dbReference type="ARBA" id="ARBA00023015"/>
    </source>
</evidence>